<evidence type="ECO:0000313" key="3">
    <source>
        <dbReference type="EMBL" id="QPC48418.1"/>
    </source>
</evidence>
<dbReference type="InterPro" id="IPR053162">
    <property type="entry name" value="DnaD"/>
</dbReference>
<dbReference type="PANTHER" id="PTHR37293:SF5">
    <property type="entry name" value="DNA REPLICATION PROTEIN"/>
    <property type="match status" value="1"/>
</dbReference>
<dbReference type="Proteomes" id="UP000593626">
    <property type="component" value="Chromosome"/>
</dbReference>
<dbReference type="EMBL" id="CP049742">
    <property type="protein sequence ID" value="QPC48418.1"/>
    <property type="molecule type" value="Genomic_DNA"/>
</dbReference>
<reference evidence="3 5" key="1">
    <citation type="submission" date="2019-07" db="EMBL/GenBank/DDBJ databases">
        <title>Genome sequence of 2 isolates from Red Sea Mangroves.</title>
        <authorList>
            <person name="Sefrji F."/>
            <person name="Michoud G."/>
            <person name="Merlino G."/>
            <person name="Daffonchio D."/>
        </authorList>
    </citation>
    <scope>NUCLEOTIDE SEQUENCE [LARGE SCALE GENOMIC DNA]</scope>
    <source>
        <strain evidence="3 5">R1DC41</strain>
        <plasmid evidence="4 5">pBac41</plasmid>
    </source>
</reference>
<dbReference type="InterPro" id="IPR034829">
    <property type="entry name" value="DnaD-like_sf"/>
</dbReference>
<accession>A0A7S8CEM4</accession>
<dbReference type="InterPro" id="IPR006343">
    <property type="entry name" value="DnaB/C_C"/>
</dbReference>
<evidence type="ECO:0000259" key="2">
    <source>
        <dbReference type="Pfam" id="PF07261"/>
    </source>
</evidence>
<dbReference type="KEGG" id="mcui:G8O30_09215"/>
<keyword evidence="5" id="KW-1185">Reference proteome</keyword>
<geneLocation type="plasmid" evidence="4 5">
    <name>pBac41</name>
</geneLocation>
<name>A0A7S8CEM4_9BACI</name>
<feature type="domain" description="DnaB/C C-terminal" evidence="2">
    <location>
        <begin position="112"/>
        <end position="172"/>
    </location>
</feature>
<comment type="similarity">
    <text evidence="1">Belongs to the DnaB/DnaD family.</text>
</comment>
<keyword evidence="4" id="KW-0614">Plasmid</keyword>
<gene>
    <name evidence="3" type="ORF">G8O30_09215</name>
    <name evidence="4" type="ORF">G8O30_16050</name>
</gene>
<organism evidence="3 5">
    <name type="scientific">Mangrovibacillus cuniculi</name>
    <dbReference type="NCBI Taxonomy" id="2593652"/>
    <lineage>
        <taxon>Bacteria</taxon>
        <taxon>Bacillati</taxon>
        <taxon>Bacillota</taxon>
        <taxon>Bacilli</taxon>
        <taxon>Bacillales</taxon>
        <taxon>Bacillaceae</taxon>
        <taxon>Mangrovibacillus</taxon>
    </lineage>
</organism>
<sequence length="207" mass="23214">MAVNNKTGWKGEFTIANMALQAKTGLSRQQLDRARTELITSNRIIYKKSGKANKAGSYSIVSFDTQNAHKADTGRTHDEHEVTTLVKHKQNKTKLDDEDKARTRDSQNPFIFFEQEGFGTISSFTAERLGSLIDDFGEEKVLRAMQESVLNGARNLKYVQAILNNPKAKGGKANEQKYRRGVAATTEPRTDPLLGDRVGWIKPTTRR</sequence>
<evidence type="ECO:0000313" key="5">
    <source>
        <dbReference type="Proteomes" id="UP000593626"/>
    </source>
</evidence>
<protein>
    <submittedName>
        <fullName evidence="3">DnaD domain protein</fullName>
    </submittedName>
</protein>
<dbReference type="NCBIfam" id="TIGR01446">
    <property type="entry name" value="DnaD_dom"/>
    <property type="match status" value="1"/>
</dbReference>
<evidence type="ECO:0000313" key="4">
    <source>
        <dbReference type="EMBL" id="QPC48521.1"/>
    </source>
</evidence>
<dbReference type="KEGG" id="mcui:G8O30_16050"/>
<dbReference type="Gene3D" id="1.10.10.630">
    <property type="entry name" value="DnaD domain-like"/>
    <property type="match status" value="1"/>
</dbReference>
<evidence type="ECO:0000256" key="1">
    <source>
        <dbReference type="ARBA" id="ARBA00093462"/>
    </source>
</evidence>
<proteinExistence type="inferred from homology"/>
<dbReference type="PANTHER" id="PTHR37293">
    <property type="entry name" value="PHAGE REPLICATION PROTEIN-RELATED"/>
    <property type="match status" value="1"/>
</dbReference>
<dbReference type="Pfam" id="PF07261">
    <property type="entry name" value="DnaB_2"/>
    <property type="match status" value="1"/>
</dbReference>
<dbReference type="AlphaFoldDB" id="A0A7S8CEM4"/>
<dbReference type="SUPFAM" id="SSF158499">
    <property type="entry name" value="DnaD domain-like"/>
    <property type="match status" value="1"/>
</dbReference>
<dbReference type="Proteomes" id="UP000593626">
    <property type="component" value="Plasmid pBac41"/>
</dbReference>
<dbReference type="EMBL" id="CP049743">
    <property type="protein sequence ID" value="QPC48521.1"/>
    <property type="molecule type" value="Genomic_DNA"/>
</dbReference>